<dbReference type="Proteomes" id="UP000186705">
    <property type="component" value="Unassembled WGS sequence"/>
</dbReference>
<sequence length="238" mass="26489">MKKISALIVSLFLILGLTACSKNEDKNASIQFFNALHNTMEEKSGRIAGSILMDSDEPSEITLDLYYDQTNDLKLAITTGLEANGNTQPNFLDFYIKDGKTYLNSLGTKTSSSVEKIGLAKDSKLGSMDPFLDLNDTQKKEWLTNAKVEGDTYSFDIDKTLLSNMLDSYGSVSIERAKLKAKIQDDRIDSLSMDIKAKQSINKHQIDTSIKVELQASEYGQLKEVPFPTDLNTYKNEG</sequence>
<comment type="caution">
    <text evidence="2">The sequence shown here is derived from an EMBL/GenBank/DDBJ whole genome shotgun (WGS) entry which is preliminary data.</text>
</comment>
<keyword evidence="3" id="KW-1185">Reference proteome</keyword>
<evidence type="ECO:0000313" key="3">
    <source>
        <dbReference type="Proteomes" id="UP000186705"/>
    </source>
</evidence>
<feature type="chain" id="PRO_5012234035" description="Lipoprotein" evidence="1">
    <location>
        <begin position="22"/>
        <end position="238"/>
    </location>
</feature>
<evidence type="ECO:0008006" key="4">
    <source>
        <dbReference type="Google" id="ProtNLM"/>
    </source>
</evidence>
<dbReference type="PROSITE" id="PS51257">
    <property type="entry name" value="PROKAR_LIPOPROTEIN"/>
    <property type="match status" value="1"/>
</dbReference>
<proteinExistence type="predicted"/>
<dbReference type="AlphaFoldDB" id="A0A1U7NP86"/>
<protein>
    <recommendedName>
        <fullName evidence="4">Lipoprotein</fullName>
    </recommendedName>
</protein>
<dbReference type="STRING" id="1862672.BO225_03205"/>
<reference evidence="2 3" key="1">
    <citation type="submission" date="2016-11" db="EMBL/GenBank/DDBJ databases">
        <title>Description of two novel members of the family Erysipelotrichaceae: Ileibacterium lipovorans gen. nov., sp. nov. and Dubosiella newyorkensis, gen. nov., sp. nov.</title>
        <authorList>
            <person name="Cox L.M."/>
            <person name="Sohn J."/>
            <person name="Tyrrell K.L."/>
            <person name="Citron D.M."/>
            <person name="Lawson P.A."/>
            <person name="Patel N.B."/>
            <person name="Iizumi T."/>
            <person name="Perez-Perez G.I."/>
            <person name="Goldstein E.J."/>
            <person name="Blaser M.J."/>
        </authorList>
    </citation>
    <scope>NUCLEOTIDE SEQUENCE [LARGE SCALE GENOMIC DNA]</scope>
    <source>
        <strain evidence="2 3">NYU-BL-A4</strain>
    </source>
</reference>
<keyword evidence="1" id="KW-0732">Signal</keyword>
<gene>
    <name evidence="2" type="ORF">BO225_03205</name>
</gene>
<organism evidence="2 3">
    <name type="scientific">Dubosiella newyorkensis</name>
    <dbReference type="NCBI Taxonomy" id="1862672"/>
    <lineage>
        <taxon>Bacteria</taxon>
        <taxon>Bacillati</taxon>
        <taxon>Bacillota</taxon>
        <taxon>Erysipelotrichia</taxon>
        <taxon>Erysipelotrichales</taxon>
        <taxon>Erysipelotrichaceae</taxon>
        <taxon>Dubosiella</taxon>
    </lineage>
</organism>
<evidence type="ECO:0000256" key="1">
    <source>
        <dbReference type="SAM" id="SignalP"/>
    </source>
</evidence>
<name>A0A1U7NP86_9FIRM</name>
<dbReference type="OrthoDB" id="1769425at2"/>
<evidence type="ECO:0000313" key="2">
    <source>
        <dbReference type="EMBL" id="OLU47288.1"/>
    </source>
</evidence>
<dbReference type="GeneID" id="78274955"/>
<feature type="signal peptide" evidence="1">
    <location>
        <begin position="1"/>
        <end position="21"/>
    </location>
</feature>
<accession>A0A1U7NP86</accession>
<dbReference type="EMBL" id="MPKA01000052">
    <property type="protein sequence ID" value="OLU47288.1"/>
    <property type="molecule type" value="Genomic_DNA"/>
</dbReference>
<dbReference type="RefSeq" id="WP_076340846.1">
    <property type="nucleotide sequence ID" value="NZ_CAJTMI010000024.1"/>
</dbReference>